<dbReference type="AlphaFoldDB" id="A0AAD6X9V3"/>
<accession>A0AAD6X9V3</accession>
<protein>
    <submittedName>
        <fullName evidence="2">Uncharacterized protein</fullName>
    </submittedName>
</protein>
<feature type="compositionally biased region" description="Low complexity" evidence="1">
    <location>
        <begin position="40"/>
        <end position="60"/>
    </location>
</feature>
<evidence type="ECO:0000256" key="1">
    <source>
        <dbReference type="SAM" id="MobiDB-lite"/>
    </source>
</evidence>
<organism evidence="2 3">
    <name type="scientific">Mycena alexandri</name>
    <dbReference type="NCBI Taxonomy" id="1745969"/>
    <lineage>
        <taxon>Eukaryota</taxon>
        <taxon>Fungi</taxon>
        <taxon>Dikarya</taxon>
        <taxon>Basidiomycota</taxon>
        <taxon>Agaricomycotina</taxon>
        <taxon>Agaricomycetes</taxon>
        <taxon>Agaricomycetidae</taxon>
        <taxon>Agaricales</taxon>
        <taxon>Marasmiineae</taxon>
        <taxon>Mycenaceae</taxon>
        <taxon>Mycena</taxon>
    </lineage>
</organism>
<dbReference type="EMBL" id="JARJCM010000014">
    <property type="protein sequence ID" value="KAJ7042007.1"/>
    <property type="molecule type" value="Genomic_DNA"/>
</dbReference>
<name>A0AAD6X9V3_9AGAR</name>
<gene>
    <name evidence="2" type="ORF">C8F04DRAFT_114080</name>
</gene>
<proteinExistence type="predicted"/>
<feature type="region of interest" description="Disordered" evidence="1">
    <location>
        <begin position="1"/>
        <end position="160"/>
    </location>
</feature>
<evidence type="ECO:0000313" key="3">
    <source>
        <dbReference type="Proteomes" id="UP001218188"/>
    </source>
</evidence>
<sequence length="432" mass="49223">MAPAKPATTSPPRTPQAGDKRTVSELSPWSDAESPAQDNRLPGPLRRSPSPSESQPQRPSRPARKATKSNANSSVHDSIGVPPTVSNASEDDDEYMDIPEEGLQSEQDERLIESEEEEDDKVTDPDFTPGVDDTGKGRRVASEKAAQKPEKSPKKRVPHSASIIPQAKRLATALDPHHGTCVLTGMEEPMVSRQWAHVSARSTKAYILTALEWHWGMIFWSLYIDTKFNLFPLMVHWHIPLDAGWWALVPHYKTITKVYTWVQKRYRQKTKGPKDHISALWEVRKKTVDQTPQIRVYQYFLLPLNDGLRKVPLYRLNEGQEFDPAVQNETRHVFPFKTVGALRSHVQPHFAIFAAGAKLAKTRRQKEQAGEDMTEWQELLASNAFFGSEPGDDEETVKEITEKALREIELIYGFWTDHEFVPEEGHKWRKRK</sequence>
<dbReference type="Proteomes" id="UP001218188">
    <property type="component" value="Unassembled WGS sequence"/>
</dbReference>
<feature type="compositionally biased region" description="Acidic residues" evidence="1">
    <location>
        <begin position="89"/>
        <end position="100"/>
    </location>
</feature>
<comment type="caution">
    <text evidence="2">The sequence shown here is derived from an EMBL/GenBank/DDBJ whole genome shotgun (WGS) entry which is preliminary data.</text>
</comment>
<evidence type="ECO:0000313" key="2">
    <source>
        <dbReference type="EMBL" id="KAJ7042007.1"/>
    </source>
</evidence>
<feature type="compositionally biased region" description="Basic and acidic residues" evidence="1">
    <location>
        <begin position="133"/>
        <end position="152"/>
    </location>
</feature>
<reference evidence="2" key="1">
    <citation type="submission" date="2023-03" db="EMBL/GenBank/DDBJ databases">
        <title>Massive genome expansion in bonnet fungi (Mycena s.s.) driven by repeated elements and novel gene families across ecological guilds.</title>
        <authorList>
            <consortium name="Lawrence Berkeley National Laboratory"/>
            <person name="Harder C.B."/>
            <person name="Miyauchi S."/>
            <person name="Viragh M."/>
            <person name="Kuo A."/>
            <person name="Thoen E."/>
            <person name="Andreopoulos B."/>
            <person name="Lu D."/>
            <person name="Skrede I."/>
            <person name="Drula E."/>
            <person name="Henrissat B."/>
            <person name="Morin E."/>
            <person name="Kohler A."/>
            <person name="Barry K."/>
            <person name="LaButti K."/>
            <person name="Morin E."/>
            <person name="Salamov A."/>
            <person name="Lipzen A."/>
            <person name="Mereny Z."/>
            <person name="Hegedus B."/>
            <person name="Baldrian P."/>
            <person name="Stursova M."/>
            <person name="Weitz H."/>
            <person name="Taylor A."/>
            <person name="Grigoriev I.V."/>
            <person name="Nagy L.G."/>
            <person name="Martin F."/>
            <person name="Kauserud H."/>
        </authorList>
    </citation>
    <scope>NUCLEOTIDE SEQUENCE</scope>
    <source>
        <strain evidence="2">CBHHK200</strain>
    </source>
</reference>
<keyword evidence="3" id="KW-1185">Reference proteome</keyword>